<accession>A0ABD5FW48</accession>
<feature type="transmembrane region" description="Helical" evidence="1">
    <location>
        <begin position="32"/>
        <end position="50"/>
    </location>
</feature>
<evidence type="ECO:0000256" key="1">
    <source>
        <dbReference type="SAM" id="Phobius"/>
    </source>
</evidence>
<sequence length="90" mass="10644">MIRMVKSPPIVIYVLQRGNLVYRFLKGYGTQLLYLNLVLSLSLKMGLTNRLHLMMFGTMKMNKTPMMKNLLYGVWQFLSFILVPRWCIKK</sequence>
<keyword evidence="1" id="KW-0472">Membrane</keyword>
<evidence type="ECO:0000313" key="3">
    <source>
        <dbReference type="Proteomes" id="UP001258434"/>
    </source>
</evidence>
<gene>
    <name evidence="2" type="ORF">BFGS077_001276</name>
</gene>
<protein>
    <recommendedName>
        <fullName evidence="4">Transmembrane protein</fullName>
    </recommendedName>
</protein>
<organism evidence="2 3">
    <name type="scientific">Bacteroides fragilis</name>
    <dbReference type="NCBI Taxonomy" id="817"/>
    <lineage>
        <taxon>Bacteria</taxon>
        <taxon>Pseudomonadati</taxon>
        <taxon>Bacteroidota</taxon>
        <taxon>Bacteroidia</taxon>
        <taxon>Bacteroidales</taxon>
        <taxon>Bacteroidaceae</taxon>
        <taxon>Bacteroides</taxon>
    </lineage>
</organism>
<dbReference type="EMBL" id="JAVFHL010000001">
    <property type="protein sequence ID" value="MDT6976020.1"/>
    <property type="molecule type" value="Genomic_DNA"/>
</dbReference>
<evidence type="ECO:0000313" key="2">
    <source>
        <dbReference type="EMBL" id="MDT6976020.1"/>
    </source>
</evidence>
<keyword evidence="1" id="KW-1133">Transmembrane helix</keyword>
<comment type="caution">
    <text evidence="2">The sequence shown here is derived from an EMBL/GenBank/DDBJ whole genome shotgun (WGS) entry which is preliminary data.</text>
</comment>
<dbReference type="Proteomes" id="UP001258434">
    <property type="component" value="Unassembled WGS sequence"/>
</dbReference>
<evidence type="ECO:0008006" key="4">
    <source>
        <dbReference type="Google" id="ProtNLM"/>
    </source>
</evidence>
<reference evidence="2 3" key="2">
    <citation type="submission" date="2023-08" db="EMBL/GenBank/DDBJ databases">
        <authorList>
            <person name="Du M."/>
            <person name="Liu C."/>
            <person name="Liu S.-J."/>
        </authorList>
    </citation>
    <scope>NUCLEOTIDE SEQUENCE [LARGE SCALE GENOMIC DNA]</scope>
    <source>
        <strain evidence="2 3">GS077</strain>
    </source>
</reference>
<name>A0ABD5FW48_BACFG</name>
<feature type="transmembrane region" description="Helical" evidence="1">
    <location>
        <begin position="70"/>
        <end position="88"/>
    </location>
</feature>
<proteinExistence type="predicted"/>
<dbReference type="AlphaFoldDB" id="A0ABD5FW48"/>
<keyword evidence="1" id="KW-0812">Transmembrane</keyword>
<reference evidence="3" key="1">
    <citation type="submission" date="2023-07" db="EMBL/GenBank/DDBJ databases">
        <title>A gut symbiont ubiquitin homologue binds and inactivates peptidyl-prolyl isomerase to mediate the interbacterial arms race in the human gut.</title>
        <authorList>
            <person name="Jiang K."/>
            <person name="Li W."/>
            <person name="Tong M."/>
            <person name="Xu J."/>
            <person name="Chen Z."/>
            <person name="Yang Y."/>
            <person name="Zang Y."/>
            <person name="Jiao X."/>
            <person name="Liu C."/>
            <person name="Lim B."/>
            <person name="Jiang X."/>
            <person name="Wang J."/>
            <person name="Wu D."/>
            <person name="Wang M."/>
            <person name="Liu S.-J."/>
            <person name="Shao F."/>
            <person name="Gao X."/>
        </authorList>
    </citation>
    <scope>NUCLEOTIDE SEQUENCE [LARGE SCALE GENOMIC DNA]</scope>
    <source>
        <strain evidence="3">GS077</strain>
    </source>
</reference>